<keyword evidence="2" id="KW-0902">Two-component regulatory system</keyword>
<dbReference type="InterPro" id="IPR016032">
    <property type="entry name" value="Sig_transdc_resp-reg_C-effctor"/>
</dbReference>
<accession>A0ABU3XFM5</accession>
<reference evidence="8 9" key="1">
    <citation type="submission" date="2023-10" db="EMBL/GenBank/DDBJ databases">
        <title>Screening of Alkalihalobacillus lindianensis BZ-TG-R113 and Its Alleviation of Salt Stress on Rapeseed Growth.</title>
        <authorList>
            <person name="Zhao B."/>
            <person name="Guo T."/>
        </authorList>
    </citation>
    <scope>NUCLEOTIDE SEQUENCE [LARGE SCALE GENOMIC DNA]</scope>
    <source>
        <strain evidence="8 9">BZ-TG-R113</strain>
    </source>
</reference>
<keyword evidence="9" id="KW-1185">Reference proteome</keyword>
<dbReference type="RefSeq" id="WP_317123580.1">
    <property type="nucleotide sequence ID" value="NZ_JAWJBA010000009.1"/>
</dbReference>
<sequence>MIRAIVVDDEMLAMEFMKRKLNELGGVEVVAAYTDSKKVLKEMHYLDFDVAFLDIDMGGVNGIDLAEHLINYNKDIQIVFATAYQEYAIKAFELNSIDYLLKPIRKERLVRTVERLQKNNIHQNLKRKEAATLSVTSLGELLVTFSGDLIKWKTAKVKELFAYLLTYHESYVDRDILIEHLWPGSDYHKAKIYLHTSISYLRQLLKGFGYEEVIMYQNNKYKLKLGRFIWDLHLFDSVEKIQQITSKHEIEKIKNIQDAYNGDYLQNEGYDWAKEKAECIRSEYIRLLEMLYDYYSVHNENKNCINILNRLLKYNPYSETYIRQLMIAYIELGDRVEAINLYQDFKNKLDENLGILPDKLTISLYVSILN</sequence>
<dbReference type="InterPro" id="IPR036388">
    <property type="entry name" value="WH-like_DNA-bd_sf"/>
</dbReference>
<evidence type="ECO:0000256" key="3">
    <source>
        <dbReference type="ARBA" id="ARBA00023015"/>
    </source>
</evidence>
<dbReference type="InterPro" id="IPR005158">
    <property type="entry name" value="BTAD"/>
</dbReference>
<dbReference type="Proteomes" id="UP001287282">
    <property type="component" value="Unassembled WGS sequence"/>
</dbReference>
<dbReference type="InterPro" id="IPR051677">
    <property type="entry name" value="AfsR-DnrI-RedD_regulator"/>
</dbReference>
<dbReference type="Gene3D" id="1.10.10.10">
    <property type="entry name" value="Winged helix-like DNA-binding domain superfamily/Winged helix DNA-binding domain"/>
    <property type="match status" value="1"/>
</dbReference>
<dbReference type="InterPro" id="IPR001789">
    <property type="entry name" value="Sig_transdc_resp-reg_receiver"/>
</dbReference>
<dbReference type="PANTHER" id="PTHR35807:SF2">
    <property type="entry name" value="TRANSCRIPTIONAL ACTIVATOR DOMAIN"/>
    <property type="match status" value="1"/>
</dbReference>
<keyword evidence="3" id="KW-0805">Transcription regulation</keyword>
<dbReference type="SMART" id="SM00448">
    <property type="entry name" value="REC"/>
    <property type="match status" value="1"/>
</dbReference>
<dbReference type="SUPFAM" id="SSF46894">
    <property type="entry name" value="C-terminal effector domain of the bipartite response regulators"/>
    <property type="match status" value="1"/>
</dbReference>
<dbReference type="Gene3D" id="3.40.50.2300">
    <property type="match status" value="1"/>
</dbReference>
<gene>
    <name evidence="8" type="ORF">RYX56_18775</name>
</gene>
<evidence type="ECO:0000259" key="7">
    <source>
        <dbReference type="PROSITE" id="PS50110"/>
    </source>
</evidence>
<dbReference type="SMART" id="SM01043">
    <property type="entry name" value="BTAD"/>
    <property type="match status" value="1"/>
</dbReference>
<evidence type="ECO:0000256" key="1">
    <source>
        <dbReference type="ARBA" id="ARBA00004496"/>
    </source>
</evidence>
<feature type="domain" description="Response regulatory" evidence="7">
    <location>
        <begin position="3"/>
        <end position="117"/>
    </location>
</feature>
<evidence type="ECO:0000256" key="4">
    <source>
        <dbReference type="ARBA" id="ARBA00023125"/>
    </source>
</evidence>
<dbReference type="SUPFAM" id="SSF52172">
    <property type="entry name" value="CheY-like"/>
    <property type="match status" value="1"/>
</dbReference>
<comment type="subcellular location">
    <subcellularLocation>
        <location evidence="1">Cytoplasm</location>
    </subcellularLocation>
</comment>
<dbReference type="InterPro" id="IPR011990">
    <property type="entry name" value="TPR-like_helical_dom_sf"/>
</dbReference>
<keyword evidence="4" id="KW-0238">DNA-binding</keyword>
<keyword evidence="6" id="KW-0597">Phosphoprotein</keyword>
<dbReference type="EMBL" id="JAWJBA010000009">
    <property type="protein sequence ID" value="MDV2686417.1"/>
    <property type="molecule type" value="Genomic_DNA"/>
</dbReference>
<organism evidence="8 9">
    <name type="scientific">Alkalihalophilus lindianensis</name>
    <dbReference type="NCBI Taxonomy" id="1630542"/>
    <lineage>
        <taxon>Bacteria</taxon>
        <taxon>Bacillati</taxon>
        <taxon>Bacillota</taxon>
        <taxon>Bacilli</taxon>
        <taxon>Bacillales</taxon>
        <taxon>Bacillaceae</taxon>
        <taxon>Alkalihalophilus</taxon>
    </lineage>
</organism>
<evidence type="ECO:0000256" key="2">
    <source>
        <dbReference type="ARBA" id="ARBA00023012"/>
    </source>
</evidence>
<evidence type="ECO:0000313" key="8">
    <source>
        <dbReference type="EMBL" id="MDV2686417.1"/>
    </source>
</evidence>
<dbReference type="SUPFAM" id="SSF48452">
    <property type="entry name" value="TPR-like"/>
    <property type="match status" value="1"/>
</dbReference>
<comment type="caution">
    <text evidence="8">The sequence shown here is derived from an EMBL/GenBank/DDBJ whole genome shotgun (WGS) entry which is preliminary data.</text>
</comment>
<feature type="modified residue" description="4-aspartylphosphate" evidence="6">
    <location>
        <position position="54"/>
    </location>
</feature>
<dbReference type="PANTHER" id="PTHR35807">
    <property type="entry name" value="TRANSCRIPTIONAL REGULATOR REDD-RELATED"/>
    <property type="match status" value="1"/>
</dbReference>
<dbReference type="Gene3D" id="1.25.40.10">
    <property type="entry name" value="Tetratricopeptide repeat domain"/>
    <property type="match status" value="1"/>
</dbReference>
<proteinExistence type="predicted"/>
<dbReference type="Pfam" id="PF00072">
    <property type="entry name" value="Response_reg"/>
    <property type="match status" value="1"/>
</dbReference>
<dbReference type="PROSITE" id="PS50110">
    <property type="entry name" value="RESPONSE_REGULATORY"/>
    <property type="match status" value="1"/>
</dbReference>
<evidence type="ECO:0000256" key="5">
    <source>
        <dbReference type="ARBA" id="ARBA00023163"/>
    </source>
</evidence>
<name>A0ABU3XFM5_9BACI</name>
<evidence type="ECO:0000313" key="9">
    <source>
        <dbReference type="Proteomes" id="UP001287282"/>
    </source>
</evidence>
<dbReference type="InterPro" id="IPR011006">
    <property type="entry name" value="CheY-like_superfamily"/>
</dbReference>
<dbReference type="Pfam" id="PF03704">
    <property type="entry name" value="BTAD"/>
    <property type="match status" value="1"/>
</dbReference>
<evidence type="ECO:0000256" key="6">
    <source>
        <dbReference type="PROSITE-ProRule" id="PRU00169"/>
    </source>
</evidence>
<protein>
    <submittedName>
        <fullName evidence="8">Response regulator</fullName>
    </submittedName>
</protein>
<keyword evidence="5" id="KW-0804">Transcription</keyword>